<feature type="compositionally biased region" description="Low complexity" evidence="1">
    <location>
        <begin position="696"/>
        <end position="707"/>
    </location>
</feature>
<feature type="compositionally biased region" description="Basic and acidic residues" evidence="1">
    <location>
        <begin position="633"/>
        <end position="647"/>
    </location>
</feature>
<feature type="compositionally biased region" description="Low complexity" evidence="1">
    <location>
        <begin position="547"/>
        <end position="562"/>
    </location>
</feature>
<keyword evidence="3" id="KW-1185">Reference proteome</keyword>
<organism evidence="2 3">
    <name type="scientific">Fusarium mangiferae</name>
    <name type="common">Mango malformation disease fungus</name>
    <dbReference type="NCBI Taxonomy" id="192010"/>
    <lineage>
        <taxon>Eukaryota</taxon>
        <taxon>Fungi</taxon>
        <taxon>Dikarya</taxon>
        <taxon>Ascomycota</taxon>
        <taxon>Pezizomycotina</taxon>
        <taxon>Sordariomycetes</taxon>
        <taxon>Hypocreomycetidae</taxon>
        <taxon>Hypocreales</taxon>
        <taxon>Nectriaceae</taxon>
        <taxon>Fusarium</taxon>
        <taxon>Fusarium fujikuroi species complex</taxon>
    </lineage>
</organism>
<sequence length="835" mass="92109">MPSRGHQNKRRRDERYTPPERPSQEDILYLLWESSKQTSCVIAEILSELRAINRASISKLLKDITKRLSKLESDVNTFDLPHQEIVDNFDHFRQQLANIQQEFMGSEFEQGQNPVFRGTLRSCLGDLGTQMGGITSRMGNVEDNLLKLEGRLFGQFDEDINPEAGYVMFKIHNDQDFRQRLKPHNHYQLTHMVQSQGGVWAKVDTVKLQEARSKGKFYFMIMSFSDWDTGEHIRNNIDNLKGLFKIEHEFLALPLTYHLHIVDLAVHQQMGYDYNMKKFVEDELQEPGVRAKVAYQRVILQTEHLGTAKRIALKGASVFGHHDEAKPYCAQGTPLFCNRCCKPNHFANDCNANSPHCGLCAEAHETFTCHVQRDFKCCNCGGCHKAWDPCCTDKLSRAEHQKSLFYRKKVPQWALNLEASKSSKDAEGGDGKTKASRQGSSSVPSSQESAKKPVGRPKRFPKPNPGQARITAFYKEPEPDAMELTTPTDDLQMNRVEVPCSQPDAVINDESSNNAGPSASHDDIYDYGSLFGEDMSITGGDEEPEQSRPSSRLSESSSAPSLNGHSTTDAGGNKKHSKQDKNGQNKKDSDNGKAKENAATEPKASTPRQKKGSTTPSSSQESSNPIARSLKGKGKEVAVEKDGDRPRSPSNDLRGGESRNKDTGRKRDTSHSNDSRDRGRSSNRSNTDRSTKRTSSKASSRRTNANSDSDSDHGHTGGSRKASNDKTRKPQQTGTPRPGNGTKSTPKSKASSRTASADNGSVTAARTTSASRAPAGTPSKAVVTTTRPSSAQPPDKRAGHVRSASGREKGGPSPKPRGHKKRKFSQGSAKGKSDN</sequence>
<feature type="compositionally biased region" description="Basic and acidic residues" evidence="1">
    <location>
        <begin position="654"/>
        <end position="691"/>
    </location>
</feature>
<feature type="compositionally biased region" description="Polar residues" evidence="1">
    <location>
        <begin position="782"/>
        <end position="792"/>
    </location>
</feature>
<gene>
    <name evidence="2" type="ORF">FMAN_08570</name>
</gene>
<feature type="compositionally biased region" description="Low complexity" evidence="1">
    <location>
        <begin position="613"/>
        <end position="623"/>
    </location>
</feature>
<dbReference type="RefSeq" id="XP_041685311.1">
    <property type="nucleotide sequence ID" value="XM_041835115.1"/>
</dbReference>
<feature type="compositionally biased region" description="Polar residues" evidence="1">
    <location>
        <begin position="730"/>
        <end position="759"/>
    </location>
</feature>
<dbReference type="EMBL" id="FCQH01000009">
    <property type="protein sequence ID" value="CVK98590.1"/>
    <property type="molecule type" value="Genomic_DNA"/>
</dbReference>
<reference evidence="3" key="1">
    <citation type="journal article" date="2016" name="Genome Biol. Evol.">
        <title>Comparative 'omics' of the Fusarium fujikuroi species complex highlights differences in genetic potential and metabolite synthesis.</title>
        <authorList>
            <person name="Niehaus E.-M."/>
            <person name="Muensterkoetter M."/>
            <person name="Proctor R.H."/>
            <person name="Brown D.W."/>
            <person name="Sharon A."/>
            <person name="Idan Y."/>
            <person name="Oren-Young L."/>
            <person name="Sieber C.M."/>
            <person name="Novak O."/>
            <person name="Pencik A."/>
            <person name="Tarkowska D."/>
            <person name="Hromadova K."/>
            <person name="Freeman S."/>
            <person name="Maymon M."/>
            <person name="Elazar M."/>
            <person name="Youssef S.A."/>
            <person name="El-Shabrawy E.S.M."/>
            <person name="Shalaby A.B.A."/>
            <person name="Houterman P."/>
            <person name="Brock N.L."/>
            <person name="Burkhardt I."/>
            <person name="Tsavkelova E.A."/>
            <person name="Dickschat J.S."/>
            <person name="Galuszka P."/>
            <person name="Gueldener U."/>
            <person name="Tudzynski B."/>
        </authorList>
    </citation>
    <scope>NUCLEOTIDE SEQUENCE [LARGE SCALE GENOMIC DNA]</scope>
    <source>
        <strain evidence="3">MRC7560</strain>
    </source>
</reference>
<feature type="compositionally biased region" description="Basic residues" evidence="1">
    <location>
        <begin position="1"/>
        <end position="10"/>
    </location>
</feature>
<protein>
    <recommendedName>
        <fullName evidence="4">CCHC-type domain-containing protein</fullName>
    </recommendedName>
</protein>
<dbReference type="VEuPathDB" id="FungiDB:FMAN_08570"/>
<dbReference type="AlphaFoldDB" id="A0A1L7TIT2"/>
<accession>A0A1L7TIT2</accession>
<evidence type="ECO:0000256" key="1">
    <source>
        <dbReference type="SAM" id="MobiDB-lite"/>
    </source>
</evidence>
<dbReference type="GeneID" id="65087830"/>
<feature type="compositionally biased region" description="Basic and acidic residues" evidence="1">
    <location>
        <begin position="11"/>
        <end position="21"/>
    </location>
</feature>
<feature type="region of interest" description="Disordered" evidence="1">
    <location>
        <begin position="1"/>
        <end position="21"/>
    </location>
</feature>
<proteinExistence type="predicted"/>
<evidence type="ECO:0000313" key="2">
    <source>
        <dbReference type="EMBL" id="CVK98590.1"/>
    </source>
</evidence>
<evidence type="ECO:0008006" key="4">
    <source>
        <dbReference type="Google" id="ProtNLM"/>
    </source>
</evidence>
<evidence type="ECO:0000313" key="3">
    <source>
        <dbReference type="Proteomes" id="UP000184255"/>
    </source>
</evidence>
<feature type="compositionally biased region" description="Basic and acidic residues" evidence="1">
    <location>
        <begin position="579"/>
        <end position="598"/>
    </location>
</feature>
<name>A0A1L7TIT2_FUSMA</name>
<dbReference type="Proteomes" id="UP000184255">
    <property type="component" value="Unassembled WGS sequence"/>
</dbReference>
<feature type="region of interest" description="Disordered" evidence="1">
    <location>
        <begin position="421"/>
        <end position="835"/>
    </location>
</feature>
<feature type="compositionally biased region" description="Basic and acidic residues" evidence="1">
    <location>
        <begin position="421"/>
        <end position="433"/>
    </location>
</feature>
<feature type="compositionally biased region" description="Low complexity" evidence="1">
    <location>
        <begin position="436"/>
        <end position="448"/>
    </location>
</feature>
<feature type="compositionally biased region" description="Low complexity" evidence="1">
    <location>
        <begin position="760"/>
        <end position="779"/>
    </location>
</feature>
<comment type="caution">
    <text evidence="2">The sequence shown here is derived from an EMBL/GenBank/DDBJ whole genome shotgun (WGS) entry which is preliminary data.</text>
</comment>